<evidence type="ECO:0000313" key="7">
    <source>
        <dbReference type="EMBL" id="EJF88616.1"/>
    </source>
</evidence>
<keyword evidence="4" id="KW-0288">FMN</keyword>
<dbReference type="InterPro" id="IPR000415">
    <property type="entry name" value="Nitroreductase-like"/>
</dbReference>
<protein>
    <recommendedName>
        <fullName evidence="6">Nitroreductase domain-containing protein</fullName>
    </recommendedName>
</protein>
<evidence type="ECO:0000256" key="4">
    <source>
        <dbReference type="ARBA" id="ARBA00022643"/>
    </source>
</evidence>
<dbReference type="OrthoDB" id="9802510at2"/>
<dbReference type="eggNOG" id="COG0778">
    <property type="taxonomic scope" value="Bacteria"/>
</dbReference>
<dbReference type="Pfam" id="PF00881">
    <property type="entry name" value="Nitroreductase"/>
    <property type="match status" value="1"/>
</dbReference>
<keyword evidence="3" id="KW-0285">Flavoprotein</keyword>
<evidence type="ECO:0000256" key="5">
    <source>
        <dbReference type="ARBA" id="ARBA00023002"/>
    </source>
</evidence>
<dbReference type="EMBL" id="AIMB01000008">
    <property type="protein sequence ID" value="EJF88616.1"/>
    <property type="molecule type" value="Genomic_DNA"/>
</dbReference>
<dbReference type="PANTHER" id="PTHR43673:SF2">
    <property type="entry name" value="NITROREDUCTASE"/>
    <property type="match status" value="1"/>
</dbReference>
<comment type="similarity">
    <text evidence="2">Belongs to the nitroreductase family.</text>
</comment>
<evidence type="ECO:0000313" key="8">
    <source>
        <dbReference type="Proteomes" id="UP000008952"/>
    </source>
</evidence>
<dbReference type="RefSeq" id="WP_008039309.1">
    <property type="nucleotide sequence ID" value="NZ_JH725147.1"/>
</dbReference>
<reference evidence="7 8" key="1">
    <citation type="submission" date="2012-03" db="EMBL/GenBank/DDBJ databases">
        <title>The Genome Sequence of Bartonella tamiae Th239.</title>
        <authorList>
            <consortium name="The Broad Institute Genome Sequencing Platform"/>
            <consortium name="The Broad Institute Genome Sequencing Center for Infectious Disease"/>
            <person name="Feldgarden M."/>
            <person name="Kirby J."/>
            <person name="Kosoy M."/>
            <person name="Birtles R."/>
            <person name="Probert W.S."/>
            <person name="Chiaraviglio L."/>
            <person name="Young S.K."/>
            <person name="Zeng Q."/>
            <person name="Gargeya S."/>
            <person name="Fitzgerald M."/>
            <person name="Haas B."/>
            <person name="Abouelleil A."/>
            <person name="Alvarado L."/>
            <person name="Arachchi H.M."/>
            <person name="Berlin A."/>
            <person name="Chapman S.B."/>
            <person name="Gearin G."/>
            <person name="Goldberg J."/>
            <person name="Griggs A."/>
            <person name="Gujja S."/>
            <person name="Hansen M."/>
            <person name="Heiman D."/>
            <person name="Howarth C."/>
            <person name="Larimer J."/>
            <person name="Lui A."/>
            <person name="MacDonald P.J.P."/>
            <person name="McCowen C."/>
            <person name="Montmayeur A."/>
            <person name="Murphy C."/>
            <person name="Neiman D."/>
            <person name="Pearson M."/>
            <person name="Priest M."/>
            <person name="Roberts A."/>
            <person name="Saif S."/>
            <person name="Shea T."/>
            <person name="Sisk P."/>
            <person name="Stolte C."/>
            <person name="Sykes S."/>
            <person name="Wortman J."/>
            <person name="Nusbaum C."/>
            <person name="Birren B."/>
        </authorList>
    </citation>
    <scope>NUCLEOTIDE SEQUENCE [LARGE SCALE GENOMIC DNA]</scope>
    <source>
        <strain evidence="7 8">Th239</strain>
    </source>
</reference>
<evidence type="ECO:0000256" key="3">
    <source>
        <dbReference type="ARBA" id="ARBA00022630"/>
    </source>
</evidence>
<comment type="cofactor">
    <cofactor evidence="1">
        <name>FMN</name>
        <dbReference type="ChEBI" id="CHEBI:58210"/>
    </cofactor>
</comment>
<sequence>MKKTETIFDVISQRKSIRAFLLKDVTQETIKKIFEQASRAPSGANIQPWNVIILQGQALKAITTKLHTLSLTGVKPMREYHYYPQKWREPYISRRRKVGWDLYNSLGIQKTDREKIKYQQAKNFLFFGAPIGIIFTMDRDMEIGSWLDLGMFIQTVALAAKGFGLDTCIQAAFSEYHEHISVDLKIPSHRQIICGMALGYAKQNAPENNFSTERVTIEEFVEFIDFLP</sequence>
<dbReference type="PATRIC" id="fig|1094558.3.peg.1264"/>
<dbReference type="SUPFAM" id="SSF55469">
    <property type="entry name" value="FMN-dependent nitroreductase-like"/>
    <property type="match status" value="1"/>
</dbReference>
<keyword evidence="8" id="KW-1185">Reference proteome</keyword>
<evidence type="ECO:0000256" key="2">
    <source>
        <dbReference type="ARBA" id="ARBA00007118"/>
    </source>
</evidence>
<accession>J0QRZ6</accession>
<dbReference type="InterPro" id="IPR029479">
    <property type="entry name" value="Nitroreductase"/>
</dbReference>
<dbReference type="Proteomes" id="UP000008952">
    <property type="component" value="Unassembled WGS sequence"/>
</dbReference>
<dbReference type="Gene3D" id="3.40.109.10">
    <property type="entry name" value="NADH Oxidase"/>
    <property type="match status" value="1"/>
</dbReference>
<dbReference type="AlphaFoldDB" id="J0QRZ6"/>
<dbReference type="GO" id="GO:0016491">
    <property type="term" value="F:oxidoreductase activity"/>
    <property type="evidence" value="ECO:0007669"/>
    <property type="project" value="UniProtKB-KW"/>
</dbReference>
<keyword evidence="5" id="KW-0560">Oxidoreductase</keyword>
<dbReference type="STRING" id="1094558.ME5_01167"/>
<dbReference type="HOGENOM" id="CLU_070764_9_0_5"/>
<gene>
    <name evidence="7" type="ORF">ME5_01167</name>
</gene>
<name>J0QRZ6_9HYPH</name>
<evidence type="ECO:0000259" key="6">
    <source>
        <dbReference type="Pfam" id="PF00881"/>
    </source>
</evidence>
<dbReference type="CDD" id="cd02136">
    <property type="entry name" value="PnbA_NfnB-like"/>
    <property type="match status" value="1"/>
</dbReference>
<comment type="caution">
    <text evidence="7">The sequence shown here is derived from an EMBL/GenBank/DDBJ whole genome shotgun (WGS) entry which is preliminary data.</text>
</comment>
<feature type="domain" description="Nitroreductase" evidence="6">
    <location>
        <begin position="11"/>
        <end position="200"/>
    </location>
</feature>
<evidence type="ECO:0000256" key="1">
    <source>
        <dbReference type="ARBA" id="ARBA00001917"/>
    </source>
</evidence>
<proteinExistence type="inferred from homology"/>
<dbReference type="PANTHER" id="PTHR43673">
    <property type="entry name" value="NAD(P)H NITROREDUCTASE YDGI-RELATED"/>
    <property type="match status" value="1"/>
</dbReference>
<organism evidence="7 8">
    <name type="scientific">Bartonella tamiae Th239</name>
    <dbReference type="NCBI Taxonomy" id="1094558"/>
    <lineage>
        <taxon>Bacteria</taxon>
        <taxon>Pseudomonadati</taxon>
        <taxon>Pseudomonadota</taxon>
        <taxon>Alphaproteobacteria</taxon>
        <taxon>Hyphomicrobiales</taxon>
        <taxon>Bartonellaceae</taxon>
        <taxon>Bartonella</taxon>
    </lineage>
</organism>